<dbReference type="SMART" id="SM00326">
    <property type="entry name" value="SH3"/>
    <property type="match status" value="1"/>
</dbReference>
<dbReference type="Gene3D" id="2.30.30.40">
    <property type="entry name" value="SH3 Domains"/>
    <property type="match status" value="1"/>
</dbReference>
<protein>
    <recommendedName>
        <fullName evidence="4">SH3 domain-containing protein</fullName>
    </recommendedName>
</protein>
<sequence length="212" mass="23325">FQQVLQWGEQMTQTLLGPECPAEPEKFQQPVPQDTGARWGSWWEQLSQTSGVYTTATKERFPFACWTKLRVAAGDTSGSPIHPTWLGRLFGATCPPARGFPTDSDTSAAKSRSVRPSSWLPPSVNVLTLVLKGGPTEKAWPQEQQEKKASDSPQLHRAVRALCDHTGAGDDHLSFRRGDVLQLLATVDEDWIRCCHGNNTGLVPVGYTSLIL</sequence>
<accession>A0A8C0IYN8</accession>
<dbReference type="GeneTree" id="ENSGT00900000141033"/>
<dbReference type="PANTHER" id="PTHR15591:SF11">
    <property type="entry name" value="AP-4 COMPLEX ACCESSORY SUBUNIT RUSC1"/>
    <property type="match status" value="1"/>
</dbReference>
<keyword evidence="1 2" id="KW-0728">SH3 domain</keyword>
<evidence type="ECO:0000259" key="4">
    <source>
        <dbReference type="PROSITE" id="PS50002"/>
    </source>
</evidence>
<evidence type="ECO:0000313" key="6">
    <source>
        <dbReference type="Proteomes" id="UP000694404"/>
    </source>
</evidence>
<dbReference type="SUPFAM" id="SSF50044">
    <property type="entry name" value="SH3-domain"/>
    <property type="match status" value="1"/>
</dbReference>
<dbReference type="PANTHER" id="PTHR15591">
    <property type="entry name" value="RUN AND SH3 DOMAIN CONTAINING"/>
    <property type="match status" value="1"/>
</dbReference>
<evidence type="ECO:0000256" key="3">
    <source>
        <dbReference type="SAM" id="MobiDB-lite"/>
    </source>
</evidence>
<dbReference type="PROSITE" id="PS50002">
    <property type="entry name" value="SH3"/>
    <property type="match status" value="1"/>
</dbReference>
<feature type="region of interest" description="Disordered" evidence="3">
    <location>
        <begin position="97"/>
        <end position="118"/>
    </location>
</feature>
<organism evidence="5 6">
    <name type="scientific">Chelonoidis abingdonii</name>
    <name type="common">Abingdon island giant tortoise</name>
    <name type="synonym">Testudo abingdonii</name>
    <dbReference type="NCBI Taxonomy" id="106734"/>
    <lineage>
        <taxon>Eukaryota</taxon>
        <taxon>Metazoa</taxon>
        <taxon>Chordata</taxon>
        <taxon>Craniata</taxon>
        <taxon>Vertebrata</taxon>
        <taxon>Euteleostomi</taxon>
        <taxon>Archelosauria</taxon>
        <taxon>Testudinata</taxon>
        <taxon>Testudines</taxon>
        <taxon>Cryptodira</taxon>
        <taxon>Durocryptodira</taxon>
        <taxon>Testudinoidea</taxon>
        <taxon>Testudinidae</taxon>
        <taxon>Chelonoidis</taxon>
    </lineage>
</organism>
<reference evidence="5" key="1">
    <citation type="submission" date="2025-08" db="UniProtKB">
        <authorList>
            <consortium name="Ensembl"/>
        </authorList>
    </citation>
    <scope>IDENTIFICATION</scope>
</reference>
<keyword evidence="6" id="KW-1185">Reference proteome</keyword>
<dbReference type="OMA" id="RCCHEND"/>
<reference evidence="5" key="2">
    <citation type="submission" date="2025-09" db="UniProtKB">
        <authorList>
            <consortium name="Ensembl"/>
        </authorList>
    </citation>
    <scope>IDENTIFICATION</scope>
</reference>
<dbReference type="InterPro" id="IPR047343">
    <property type="entry name" value="RUSC1_2"/>
</dbReference>
<dbReference type="InterPro" id="IPR001452">
    <property type="entry name" value="SH3_domain"/>
</dbReference>
<feature type="compositionally biased region" description="Polar residues" evidence="3">
    <location>
        <begin position="103"/>
        <end position="116"/>
    </location>
</feature>
<name>A0A8C0IYN8_CHEAB</name>
<evidence type="ECO:0000256" key="1">
    <source>
        <dbReference type="ARBA" id="ARBA00022443"/>
    </source>
</evidence>
<proteinExistence type="predicted"/>
<dbReference type="GO" id="GO:0031410">
    <property type="term" value="C:cytoplasmic vesicle"/>
    <property type="evidence" value="ECO:0007669"/>
    <property type="project" value="TreeGrafter"/>
</dbReference>
<dbReference type="AlphaFoldDB" id="A0A8C0IYN8"/>
<dbReference type="InterPro" id="IPR036028">
    <property type="entry name" value="SH3-like_dom_sf"/>
</dbReference>
<dbReference type="Ensembl" id="ENSCABT00000026625.1">
    <property type="protein sequence ID" value="ENSCABP00000024297.1"/>
    <property type="gene ID" value="ENSCABG00000017913.1"/>
</dbReference>
<evidence type="ECO:0000313" key="5">
    <source>
        <dbReference type="Ensembl" id="ENSCABP00000024297.1"/>
    </source>
</evidence>
<evidence type="ECO:0000256" key="2">
    <source>
        <dbReference type="PROSITE-ProRule" id="PRU00192"/>
    </source>
</evidence>
<dbReference type="Proteomes" id="UP000694404">
    <property type="component" value="Unplaced"/>
</dbReference>
<feature type="domain" description="SH3" evidence="4">
    <location>
        <begin position="154"/>
        <end position="212"/>
    </location>
</feature>
<dbReference type="Pfam" id="PF00018">
    <property type="entry name" value="SH3_1"/>
    <property type="match status" value="1"/>
</dbReference>